<keyword evidence="3" id="KW-1185">Reference proteome</keyword>
<reference evidence="2" key="2">
    <citation type="submission" date="2025-08" db="UniProtKB">
        <authorList>
            <consortium name="Ensembl"/>
        </authorList>
    </citation>
    <scope>IDENTIFICATION</scope>
</reference>
<dbReference type="AlphaFoldDB" id="H2YRW3"/>
<evidence type="ECO:0000256" key="1">
    <source>
        <dbReference type="SAM" id="MobiDB-lite"/>
    </source>
</evidence>
<sequence>ILQRKLRSTPSTGTKLSWKIDSPPQTQHSSLSVVVPASYEEPPSLPSTPLPPAIVEPSLDQSAETVLTPEPPHVTSMGSGAAKLFRCDLQTKDVTSICDDASMTKAADTEIQCVVELCDGKKIPADIDFGGSRGEET</sequence>
<dbReference type="InParanoid" id="H2YRW3"/>
<organism evidence="2 3">
    <name type="scientific">Ciona savignyi</name>
    <name type="common">Pacific transparent sea squirt</name>
    <dbReference type="NCBI Taxonomy" id="51511"/>
    <lineage>
        <taxon>Eukaryota</taxon>
        <taxon>Metazoa</taxon>
        <taxon>Chordata</taxon>
        <taxon>Tunicata</taxon>
        <taxon>Ascidiacea</taxon>
        <taxon>Phlebobranchia</taxon>
        <taxon>Cionidae</taxon>
        <taxon>Ciona</taxon>
    </lineage>
</organism>
<feature type="compositionally biased region" description="Pro residues" evidence="1">
    <location>
        <begin position="43"/>
        <end position="52"/>
    </location>
</feature>
<proteinExistence type="predicted"/>
<reference evidence="3" key="1">
    <citation type="submission" date="2003-08" db="EMBL/GenBank/DDBJ databases">
        <authorList>
            <person name="Birren B."/>
            <person name="Nusbaum C."/>
            <person name="Abebe A."/>
            <person name="Abouelleil A."/>
            <person name="Adekoya E."/>
            <person name="Ait-zahra M."/>
            <person name="Allen N."/>
            <person name="Allen T."/>
            <person name="An P."/>
            <person name="Anderson M."/>
            <person name="Anderson S."/>
            <person name="Arachchi H."/>
            <person name="Armbruster J."/>
            <person name="Bachantsang P."/>
            <person name="Baldwin J."/>
            <person name="Barry A."/>
            <person name="Bayul T."/>
            <person name="Blitshsteyn B."/>
            <person name="Bloom T."/>
            <person name="Blye J."/>
            <person name="Boguslavskiy L."/>
            <person name="Borowsky M."/>
            <person name="Boukhgalter B."/>
            <person name="Brunache A."/>
            <person name="Butler J."/>
            <person name="Calixte N."/>
            <person name="Calvo S."/>
            <person name="Camarata J."/>
            <person name="Campo K."/>
            <person name="Chang J."/>
            <person name="Cheshatsang Y."/>
            <person name="Citroen M."/>
            <person name="Collymore A."/>
            <person name="Considine T."/>
            <person name="Cook A."/>
            <person name="Cooke P."/>
            <person name="Corum B."/>
            <person name="Cuomo C."/>
            <person name="David R."/>
            <person name="Dawoe T."/>
            <person name="Degray S."/>
            <person name="Dodge S."/>
            <person name="Dooley K."/>
            <person name="Dorje P."/>
            <person name="Dorjee K."/>
            <person name="Dorris L."/>
            <person name="Duffey N."/>
            <person name="Dupes A."/>
            <person name="Elkins T."/>
            <person name="Engels R."/>
            <person name="Erickson J."/>
            <person name="Farina A."/>
            <person name="Faro S."/>
            <person name="Ferreira P."/>
            <person name="Fischer H."/>
            <person name="Fitzgerald M."/>
            <person name="Foley K."/>
            <person name="Gage D."/>
            <person name="Galagan J."/>
            <person name="Gearin G."/>
            <person name="Gnerre S."/>
            <person name="Gnirke A."/>
            <person name="Goyette A."/>
            <person name="Graham J."/>
            <person name="Grandbois E."/>
            <person name="Gyaltsen K."/>
            <person name="Hafez N."/>
            <person name="Hagopian D."/>
            <person name="Hagos B."/>
            <person name="Hall J."/>
            <person name="Hatcher B."/>
            <person name="Heller A."/>
            <person name="Higgins H."/>
            <person name="Honan T."/>
            <person name="Horn A."/>
            <person name="Houde N."/>
            <person name="Hughes L."/>
            <person name="Hulme W."/>
            <person name="Husby E."/>
            <person name="Iliev I."/>
            <person name="Jaffe D."/>
            <person name="Jones C."/>
            <person name="Kamal M."/>
            <person name="Kamat A."/>
            <person name="Kamvysselis M."/>
            <person name="Karlsson E."/>
            <person name="Kells C."/>
            <person name="Kieu A."/>
            <person name="Kisner P."/>
            <person name="Kodira C."/>
            <person name="Kulbokas E."/>
            <person name="Labutti K."/>
            <person name="Lama D."/>
            <person name="Landers T."/>
            <person name="Leger J."/>
            <person name="Levine S."/>
            <person name="Lewis D."/>
            <person name="Lewis T."/>
            <person name="Lindblad-toh K."/>
            <person name="Liu X."/>
            <person name="Lokyitsang T."/>
            <person name="Lokyitsang Y."/>
            <person name="Lucien O."/>
            <person name="Lui A."/>
            <person name="Ma L.J."/>
            <person name="Mabbitt R."/>
            <person name="Macdonald J."/>
            <person name="Maclean C."/>
            <person name="Major J."/>
            <person name="Manning J."/>
            <person name="Marabella R."/>
            <person name="Maru K."/>
            <person name="Matthews C."/>
            <person name="Mauceli E."/>
            <person name="Mccarthy M."/>
            <person name="Mcdonough S."/>
            <person name="Mcghee T."/>
            <person name="Meldrim J."/>
            <person name="Meneus L."/>
            <person name="Mesirov J."/>
            <person name="Mihalev A."/>
            <person name="Mihova T."/>
            <person name="Mikkelsen T."/>
            <person name="Mlenga V."/>
            <person name="Moru K."/>
            <person name="Mozes J."/>
            <person name="Mulrain L."/>
            <person name="Munson G."/>
            <person name="Naylor J."/>
            <person name="Newes C."/>
            <person name="Nguyen C."/>
            <person name="Nguyen N."/>
            <person name="Nguyen T."/>
            <person name="Nicol R."/>
            <person name="Nielsen C."/>
            <person name="Nizzari M."/>
            <person name="Norbu C."/>
            <person name="Norbu N."/>
            <person name="O'donnell P."/>
            <person name="Okoawo O."/>
            <person name="O'leary S."/>
            <person name="Omotosho B."/>
            <person name="O'neill K."/>
            <person name="Osman S."/>
            <person name="Parker S."/>
            <person name="Perrin D."/>
            <person name="Phunkhang P."/>
            <person name="Piqani B."/>
            <person name="Purcell S."/>
            <person name="Rachupka T."/>
            <person name="Ramasamy U."/>
            <person name="Rameau R."/>
            <person name="Ray V."/>
            <person name="Raymond C."/>
            <person name="Retta R."/>
            <person name="Richardson S."/>
            <person name="Rise C."/>
            <person name="Rodriguez J."/>
            <person name="Rogers J."/>
            <person name="Rogov P."/>
            <person name="Rutman M."/>
            <person name="Schupbach R."/>
            <person name="Seaman C."/>
            <person name="Settipalli S."/>
            <person name="Sharpe T."/>
            <person name="Sheridan J."/>
            <person name="Sherpa N."/>
            <person name="Shi J."/>
            <person name="Smirnov S."/>
            <person name="Smith C."/>
            <person name="Sougnez C."/>
            <person name="Spencer B."/>
            <person name="Stalker J."/>
            <person name="Stange-thomann N."/>
            <person name="Stavropoulos S."/>
            <person name="Stetson K."/>
            <person name="Stone C."/>
            <person name="Stone S."/>
            <person name="Stubbs M."/>
            <person name="Talamas J."/>
            <person name="Tchuinga P."/>
            <person name="Tenzing P."/>
            <person name="Tesfaye S."/>
            <person name="Theodore J."/>
            <person name="Thoulutsang Y."/>
            <person name="Topham K."/>
            <person name="Towey S."/>
            <person name="Tsamla T."/>
            <person name="Tsomo N."/>
            <person name="Vallee D."/>
            <person name="Vassiliev H."/>
            <person name="Venkataraman V."/>
            <person name="Vinson J."/>
            <person name="Vo A."/>
            <person name="Wade C."/>
            <person name="Wang S."/>
            <person name="Wangchuk T."/>
            <person name="Wangdi T."/>
            <person name="Whittaker C."/>
            <person name="Wilkinson J."/>
            <person name="Wu Y."/>
            <person name="Wyman D."/>
            <person name="Yadav S."/>
            <person name="Yang S."/>
            <person name="Yang X."/>
            <person name="Yeager S."/>
            <person name="Yee E."/>
            <person name="Young G."/>
            <person name="Zainoun J."/>
            <person name="Zembeck L."/>
            <person name="Zimmer A."/>
            <person name="Zody M."/>
            <person name="Lander E."/>
        </authorList>
    </citation>
    <scope>NUCLEOTIDE SEQUENCE [LARGE SCALE GENOMIC DNA]</scope>
</reference>
<feature type="region of interest" description="Disordered" evidence="1">
    <location>
        <begin position="1"/>
        <end position="52"/>
    </location>
</feature>
<dbReference type="HOGENOM" id="CLU_1869709_0_0_1"/>
<protein>
    <submittedName>
        <fullName evidence="2">Uncharacterized protein</fullName>
    </submittedName>
</protein>
<dbReference type="Ensembl" id="ENSCSAVT00000008181.1">
    <property type="protein sequence ID" value="ENSCSAVP00000008073.1"/>
    <property type="gene ID" value="ENSCSAVG00000004812.1"/>
</dbReference>
<feature type="compositionally biased region" description="Polar residues" evidence="1">
    <location>
        <begin position="23"/>
        <end position="32"/>
    </location>
</feature>
<dbReference type="Proteomes" id="UP000007875">
    <property type="component" value="Unassembled WGS sequence"/>
</dbReference>
<accession>H2YRW3</accession>
<name>H2YRW3_CIOSA</name>
<evidence type="ECO:0000313" key="2">
    <source>
        <dbReference type="Ensembl" id="ENSCSAVP00000008073.1"/>
    </source>
</evidence>
<reference evidence="2" key="3">
    <citation type="submission" date="2025-09" db="UniProtKB">
        <authorList>
            <consortium name="Ensembl"/>
        </authorList>
    </citation>
    <scope>IDENTIFICATION</scope>
</reference>
<evidence type="ECO:0000313" key="3">
    <source>
        <dbReference type="Proteomes" id="UP000007875"/>
    </source>
</evidence>